<dbReference type="InterPro" id="IPR008995">
    <property type="entry name" value="Mo/tungstate-bd_C_term_dom"/>
</dbReference>
<dbReference type="InterPro" id="IPR017871">
    <property type="entry name" value="ABC_transporter-like_CS"/>
</dbReference>
<feature type="domain" description="ABC transporter" evidence="5">
    <location>
        <begin position="4"/>
        <end position="234"/>
    </location>
</feature>
<accession>A0ABY9M368</accession>
<dbReference type="InterPro" id="IPR003593">
    <property type="entry name" value="AAA+_ATPase"/>
</dbReference>
<dbReference type="Proteomes" id="UP001234798">
    <property type="component" value="Chromosome"/>
</dbReference>
<dbReference type="PANTHER" id="PTHR42781">
    <property type="entry name" value="SPERMIDINE/PUTRESCINE IMPORT ATP-BINDING PROTEIN POTA"/>
    <property type="match status" value="1"/>
</dbReference>
<dbReference type="SMART" id="SM00382">
    <property type="entry name" value="AAA"/>
    <property type="match status" value="1"/>
</dbReference>
<dbReference type="Gene3D" id="3.40.50.300">
    <property type="entry name" value="P-loop containing nucleotide triphosphate hydrolases"/>
    <property type="match status" value="1"/>
</dbReference>
<reference evidence="6 7" key="1">
    <citation type="submission" date="2023-08" db="EMBL/GenBank/DDBJ databases">
        <title>Achromobacter seleniivolatilans sp. nov., isolated from seleniferous soil.</title>
        <authorList>
            <person name="Zhang S."/>
            <person name="Li K."/>
            <person name="Peng J."/>
            <person name="Zhao Q."/>
            <person name="Wang H."/>
            <person name="Guo Y."/>
        </authorList>
    </citation>
    <scope>NUCLEOTIDE SEQUENCE [LARGE SCALE GENOMIC DNA]</scope>
    <source>
        <strain evidence="6 7">R39</strain>
    </source>
</reference>
<protein>
    <submittedName>
        <fullName evidence="6">ABC transporter ATP-binding protein</fullName>
    </submittedName>
</protein>
<keyword evidence="1" id="KW-0813">Transport</keyword>
<keyword evidence="4 6" id="KW-0067">ATP-binding</keyword>
<evidence type="ECO:0000256" key="1">
    <source>
        <dbReference type="ARBA" id="ARBA00022448"/>
    </source>
</evidence>
<name>A0ABY9M368_9BURK</name>
<evidence type="ECO:0000256" key="4">
    <source>
        <dbReference type="ARBA" id="ARBA00022840"/>
    </source>
</evidence>
<dbReference type="PANTHER" id="PTHR42781:SF4">
    <property type="entry name" value="SPERMIDINE_PUTRESCINE IMPORT ATP-BINDING PROTEIN POTA"/>
    <property type="match status" value="1"/>
</dbReference>
<dbReference type="SUPFAM" id="SSF50331">
    <property type="entry name" value="MOP-like"/>
    <property type="match status" value="1"/>
</dbReference>
<sequence length="369" mass="40536">MAMVDFIDIDKRYGNTAALESINLSVERGEFLTLLGPSGSGKTTLLNLIAGLIKPTTGKLLIDGKDTANISPGERGLGMVFQNYALMPHMTVFENIAFPLRVRRVPEAQIRQRVHDVLELVRLPNVEKRKPKELSGGQQQRVSLARCIVYSPSLILMDEPLGALDKKLREQMQFEIKQLHATLGITMLNVTHDQEEALTLSDRIVLMNNGAIEQIGTPSELYFSPRTVFAADFIGQGNFFDAKVLSSTGGQVEVDAEGLRVRCGKAPANSRTGDAATVLIRPENFVLRPDTATERVPEENAMGAEVVDHLILGGIVKHRVKLASRKEITVQQSNHPGTRLYNKGESVRLCFLPESAILLHKPAIQGQAS</sequence>
<dbReference type="SUPFAM" id="SSF52540">
    <property type="entry name" value="P-loop containing nucleoside triphosphate hydrolases"/>
    <property type="match status" value="1"/>
</dbReference>
<dbReference type="InterPro" id="IPR027417">
    <property type="entry name" value="P-loop_NTPase"/>
</dbReference>
<dbReference type="PROSITE" id="PS00211">
    <property type="entry name" value="ABC_TRANSPORTER_1"/>
    <property type="match status" value="1"/>
</dbReference>
<gene>
    <name evidence="6" type="ORF">RAS12_03555</name>
</gene>
<dbReference type="PROSITE" id="PS50893">
    <property type="entry name" value="ABC_TRANSPORTER_2"/>
    <property type="match status" value="1"/>
</dbReference>
<dbReference type="InterPro" id="IPR050093">
    <property type="entry name" value="ABC_SmlMolc_Importer"/>
</dbReference>
<dbReference type="EMBL" id="CP132976">
    <property type="protein sequence ID" value="WMD21457.1"/>
    <property type="molecule type" value="Genomic_DNA"/>
</dbReference>
<keyword evidence="7" id="KW-1185">Reference proteome</keyword>
<dbReference type="RefSeq" id="WP_306945184.1">
    <property type="nucleotide sequence ID" value="NZ_CP132976.1"/>
</dbReference>
<keyword evidence="2" id="KW-1003">Cell membrane</keyword>
<dbReference type="Pfam" id="PF08402">
    <property type="entry name" value="TOBE_2"/>
    <property type="match status" value="1"/>
</dbReference>
<dbReference type="GO" id="GO:0005524">
    <property type="term" value="F:ATP binding"/>
    <property type="evidence" value="ECO:0007669"/>
    <property type="project" value="UniProtKB-KW"/>
</dbReference>
<evidence type="ECO:0000256" key="2">
    <source>
        <dbReference type="ARBA" id="ARBA00022475"/>
    </source>
</evidence>
<keyword evidence="3" id="KW-0547">Nucleotide-binding</keyword>
<evidence type="ECO:0000259" key="5">
    <source>
        <dbReference type="PROSITE" id="PS50893"/>
    </source>
</evidence>
<dbReference type="Pfam" id="PF00005">
    <property type="entry name" value="ABC_tran"/>
    <property type="match status" value="1"/>
</dbReference>
<dbReference type="InterPro" id="IPR013611">
    <property type="entry name" value="Transp-assoc_OB_typ2"/>
</dbReference>
<keyword evidence="2" id="KW-0472">Membrane</keyword>
<evidence type="ECO:0000313" key="6">
    <source>
        <dbReference type="EMBL" id="WMD21457.1"/>
    </source>
</evidence>
<evidence type="ECO:0000313" key="7">
    <source>
        <dbReference type="Proteomes" id="UP001234798"/>
    </source>
</evidence>
<dbReference type="InterPro" id="IPR003439">
    <property type="entry name" value="ABC_transporter-like_ATP-bd"/>
</dbReference>
<proteinExistence type="predicted"/>
<dbReference type="Gene3D" id="2.40.50.100">
    <property type="match status" value="1"/>
</dbReference>
<organism evidence="6 7">
    <name type="scientific">Achromobacter seleniivolatilans</name>
    <dbReference type="NCBI Taxonomy" id="3047478"/>
    <lineage>
        <taxon>Bacteria</taxon>
        <taxon>Pseudomonadati</taxon>
        <taxon>Pseudomonadota</taxon>
        <taxon>Betaproteobacteria</taxon>
        <taxon>Burkholderiales</taxon>
        <taxon>Alcaligenaceae</taxon>
        <taxon>Achromobacter</taxon>
    </lineage>
</organism>
<evidence type="ECO:0000256" key="3">
    <source>
        <dbReference type="ARBA" id="ARBA00022741"/>
    </source>
</evidence>